<organism evidence="2 3">
    <name type="scientific">Cardiocondyla obscurior</name>
    <dbReference type="NCBI Taxonomy" id="286306"/>
    <lineage>
        <taxon>Eukaryota</taxon>
        <taxon>Metazoa</taxon>
        <taxon>Ecdysozoa</taxon>
        <taxon>Arthropoda</taxon>
        <taxon>Hexapoda</taxon>
        <taxon>Insecta</taxon>
        <taxon>Pterygota</taxon>
        <taxon>Neoptera</taxon>
        <taxon>Endopterygota</taxon>
        <taxon>Hymenoptera</taxon>
        <taxon>Apocrita</taxon>
        <taxon>Aculeata</taxon>
        <taxon>Formicoidea</taxon>
        <taxon>Formicidae</taxon>
        <taxon>Myrmicinae</taxon>
        <taxon>Cardiocondyla</taxon>
    </lineage>
</organism>
<dbReference type="Proteomes" id="UP001430953">
    <property type="component" value="Unassembled WGS sequence"/>
</dbReference>
<proteinExistence type="predicted"/>
<comment type="caution">
    <text evidence="2">The sequence shown here is derived from an EMBL/GenBank/DDBJ whole genome shotgun (WGS) entry which is preliminary data.</text>
</comment>
<keyword evidence="3" id="KW-1185">Reference proteome</keyword>
<name>A0AAW2E861_9HYME</name>
<keyword evidence="1" id="KW-1133">Transmembrane helix</keyword>
<dbReference type="EMBL" id="JADYXP020000027">
    <property type="protein sequence ID" value="KAL0099868.1"/>
    <property type="molecule type" value="Genomic_DNA"/>
</dbReference>
<keyword evidence="1" id="KW-0472">Membrane</keyword>
<feature type="transmembrane region" description="Helical" evidence="1">
    <location>
        <begin position="6"/>
        <end position="29"/>
    </location>
</feature>
<sequence>MYGFEIIFLIIFSSCIFFFKALIFFSFYYDTYLRFIFYFFFFSSQTNKTHQVQFKAVPIQKLGFPRRHSASLSRDDATQVISSRLFRPFSFVDLLHFLLQGPKRPSSAKFPGAQTSPERRMRARRVSVGFVFGPSSASKWPEFRVQLPQTVGESLRQWTATTTSESDPIFVPAQETFTLLLIFLFPSIGQAYISTVCRGTFDEQKELAYCSFYYLTFDRFDRGNFFFVPTDPKLHVWRTYVRPHFIRHDKKPSQVV</sequence>
<protein>
    <submittedName>
        <fullName evidence="2">Uncharacterized protein</fullName>
    </submittedName>
</protein>
<evidence type="ECO:0000313" key="2">
    <source>
        <dbReference type="EMBL" id="KAL0099868.1"/>
    </source>
</evidence>
<dbReference type="AlphaFoldDB" id="A0AAW2E861"/>
<evidence type="ECO:0000313" key="3">
    <source>
        <dbReference type="Proteomes" id="UP001430953"/>
    </source>
</evidence>
<evidence type="ECO:0000256" key="1">
    <source>
        <dbReference type="SAM" id="Phobius"/>
    </source>
</evidence>
<keyword evidence="1" id="KW-0812">Transmembrane</keyword>
<reference evidence="2 3" key="1">
    <citation type="submission" date="2023-03" db="EMBL/GenBank/DDBJ databases">
        <title>High recombination rates correlate with genetic variation in Cardiocondyla obscurior ants.</title>
        <authorList>
            <person name="Errbii M."/>
        </authorList>
    </citation>
    <scope>NUCLEOTIDE SEQUENCE [LARGE SCALE GENOMIC DNA]</scope>
    <source>
        <strain evidence="2">Alpha-2009</strain>
        <tissue evidence="2">Whole body</tissue>
    </source>
</reference>
<accession>A0AAW2E861</accession>
<gene>
    <name evidence="2" type="ORF">PUN28_019946</name>
</gene>